<evidence type="ECO:0000313" key="3">
    <source>
        <dbReference type="Proteomes" id="UP000031449"/>
    </source>
</evidence>
<dbReference type="HOGENOM" id="CLU_3290932_0_0_9"/>
<accession>A0A0B5AR88</accession>
<sequence>MYCQKCGSSIGTDAKFCGGCGIRTTKKANPFLVAAVIFSA</sequence>
<reference evidence="2 3" key="1">
    <citation type="submission" date="2014-08" db="EMBL/GenBank/DDBJ databases">
        <title>Complete genome of a marine bacteria Jeotgalibacillus malaysiensis.</title>
        <authorList>
            <person name="Yaakop A.S."/>
            <person name="Chan K.-G."/>
            <person name="Goh K.M."/>
        </authorList>
    </citation>
    <scope>NUCLEOTIDE SEQUENCE [LARGE SCALE GENOMIC DNA]</scope>
    <source>
        <strain evidence="2 3">D5</strain>
    </source>
</reference>
<protein>
    <recommendedName>
        <fullName evidence="1">Zinc-ribbon domain-containing protein</fullName>
    </recommendedName>
</protein>
<name>A0A0B5AR88_9BACL</name>
<feature type="domain" description="Zinc-ribbon" evidence="1">
    <location>
        <begin position="2"/>
        <end position="21"/>
    </location>
</feature>
<dbReference type="STRING" id="1508404.JMA_34430"/>
<dbReference type="EMBL" id="CP009416">
    <property type="protein sequence ID" value="AJD92760.1"/>
    <property type="molecule type" value="Genomic_DNA"/>
</dbReference>
<organism evidence="2 3">
    <name type="scientific">Jeotgalibacillus malaysiensis</name>
    <dbReference type="NCBI Taxonomy" id="1508404"/>
    <lineage>
        <taxon>Bacteria</taxon>
        <taxon>Bacillati</taxon>
        <taxon>Bacillota</taxon>
        <taxon>Bacilli</taxon>
        <taxon>Bacillales</taxon>
        <taxon>Caryophanaceae</taxon>
        <taxon>Jeotgalibacillus</taxon>
    </lineage>
</organism>
<evidence type="ECO:0000313" key="2">
    <source>
        <dbReference type="EMBL" id="AJD92760.1"/>
    </source>
</evidence>
<dbReference type="AlphaFoldDB" id="A0A0B5AR88"/>
<dbReference type="InterPro" id="IPR026870">
    <property type="entry name" value="Zinc_ribbon_dom"/>
</dbReference>
<evidence type="ECO:0000259" key="1">
    <source>
        <dbReference type="Pfam" id="PF13240"/>
    </source>
</evidence>
<dbReference type="Proteomes" id="UP000031449">
    <property type="component" value="Chromosome"/>
</dbReference>
<dbReference type="Pfam" id="PF13240">
    <property type="entry name" value="Zn_Ribbon_1"/>
    <property type="match status" value="1"/>
</dbReference>
<gene>
    <name evidence="2" type="ORF">JMA_34430</name>
</gene>
<keyword evidence="3" id="KW-1185">Reference proteome</keyword>
<proteinExistence type="predicted"/>
<dbReference type="BioCyc" id="JESP1508404:G14D9-12724-MONOMER"/>
<dbReference type="KEGG" id="jeo:JMA_34430"/>